<organism evidence="1">
    <name type="scientific">marine sediment metagenome</name>
    <dbReference type="NCBI Taxonomy" id="412755"/>
    <lineage>
        <taxon>unclassified sequences</taxon>
        <taxon>metagenomes</taxon>
        <taxon>ecological metagenomes</taxon>
    </lineage>
</organism>
<sequence>MGKIEIDEPLKPGGIYSFPSIGVINTGDEPGDYELDVTYHQDQPQIRPAQEWFSFSPSSFHLEPGQSQSVAVKLALPVRVKPGDYFAYLEAHPIIEAGPGTTIGIAAATKTYFTIAPANIF</sequence>
<proteinExistence type="predicted"/>
<feature type="non-terminal residue" evidence="1">
    <location>
        <position position="121"/>
    </location>
</feature>
<reference evidence="1" key="1">
    <citation type="journal article" date="2014" name="Front. Microbiol.">
        <title>High frequency of phylogenetically diverse reductive dehalogenase-homologous genes in deep subseafloor sedimentary metagenomes.</title>
        <authorList>
            <person name="Kawai M."/>
            <person name="Futagami T."/>
            <person name="Toyoda A."/>
            <person name="Takaki Y."/>
            <person name="Nishi S."/>
            <person name="Hori S."/>
            <person name="Arai W."/>
            <person name="Tsubouchi T."/>
            <person name="Morono Y."/>
            <person name="Uchiyama I."/>
            <person name="Ito T."/>
            <person name="Fujiyama A."/>
            <person name="Inagaki F."/>
            <person name="Takami H."/>
        </authorList>
    </citation>
    <scope>NUCLEOTIDE SEQUENCE</scope>
    <source>
        <strain evidence="1">Expedition CK06-06</strain>
    </source>
</reference>
<dbReference type="Gene3D" id="2.60.40.10">
    <property type="entry name" value="Immunoglobulins"/>
    <property type="match status" value="1"/>
</dbReference>
<comment type="caution">
    <text evidence="1">The sequence shown here is derived from an EMBL/GenBank/DDBJ whole genome shotgun (WGS) entry which is preliminary data.</text>
</comment>
<dbReference type="AlphaFoldDB" id="X1KDF3"/>
<dbReference type="EMBL" id="BARV01002410">
    <property type="protein sequence ID" value="GAH91660.1"/>
    <property type="molecule type" value="Genomic_DNA"/>
</dbReference>
<protein>
    <submittedName>
        <fullName evidence="1">Uncharacterized protein</fullName>
    </submittedName>
</protein>
<accession>X1KDF3</accession>
<evidence type="ECO:0000313" key="1">
    <source>
        <dbReference type="EMBL" id="GAH91660.1"/>
    </source>
</evidence>
<name>X1KDF3_9ZZZZ</name>
<dbReference type="InterPro" id="IPR013783">
    <property type="entry name" value="Ig-like_fold"/>
</dbReference>
<gene>
    <name evidence="1" type="ORF">S06H3_06242</name>
</gene>